<name>A0ABQ7PKT5_9HYPO</name>
<comment type="caution">
    <text evidence="1">The sequence shown here is derived from an EMBL/GenBank/DDBJ whole genome shotgun (WGS) entry which is preliminary data.</text>
</comment>
<organism evidence="1 2">
    <name type="scientific">Claviceps arundinis</name>
    <dbReference type="NCBI Taxonomy" id="1623583"/>
    <lineage>
        <taxon>Eukaryota</taxon>
        <taxon>Fungi</taxon>
        <taxon>Dikarya</taxon>
        <taxon>Ascomycota</taxon>
        <taxon>Pezizomycotina</taxon>
        <taxon>Sordariomycetes</taxon>
        <taxon>Hypocreomycetidae</taxon>
        <taxon>Hypocreales</taxon>
        <taxon>Clavicipitaceae</taxon>
        <taxon>Claviceps</taxon>
    </lineage>
</organism>
<evidence type="ECO:0000313" key="2">
    <source>
        <dbReference type="Proteomes" id="UP000742024"/>
    </source>
</evidence>
<keyword evidence="2" id="KW-1185">Reference proteome</keyword>
<dbReference type="Proteomes" id="UP000742024">
    <property type="component" value="Unassembled WGS sequence"/>
</dbReference>
<reference evidence="1 2" key="1">
    <citation type="journal article" date="2020" name="bioRxiv">
        <title>Whole genome comparisons of ergot fungi reveals the divergence and evolution of species within the genus Claviceps are the result of varying mechanisms driving genome evolution and host range expansion.</title>
        <authorList>
            <person name="Wyka S.A."/>
            <person name="Mondo S.J."/>
            <person name="Liu M."/>
            <person name="Dettman J."/>
            <person name="Nalam V."/>
            <person name="Broders K.D."/>
        </authorList>
    </citation>
    <scope>NUCLEOTIDE SEQUENCE [LARGE SCALE GENOMIC DNA]</scope>
    <source>
        <strain evidence="1 2">LM583</strain>
    </source>
</reference>
<dbReference type="PANTHER" id="PTHR38846">
    <property type="entry name" value="C3H1-TYPE DOMAIN-CONTAINING PROTEIN"/>
    <property type="match status" value="1"/>
</dbReference>
<protein>
    <submittedName>
        <fullName evidence="1">Uncharacterized protein</fullName>
    </submittedName>
</protein>
<accession>A0ABQ7PKT5</accession>
<evidence type="ECO:0000313" key="1">
    <source>
        <dbReference type="EMBL" id="KAG5966808.1"/>
    </source>
</evidence>
<proteinExistence type="predicted"/>
<dbReference type="PANTHER" id="PTHR38846:SF1">
    <property type="entry name" value="C3H1-TYPE DOMAIN-CONTAINING PROTEIN"/>
    <property type="match status" value="1"/>
</dbReference>
<dbReference type="EMBL" id="SRPR01000017">
    <property type="protein sequence ID" value="KAG5966808.1"/>
    <property type="molecule type" value="Genomic_DNA"/>
</dbReference>
<sequence>MPLLRFRYYGFKHKVPFEYNPRFSAKDEMNRMCEFFGWQRGGAKEVRARTRLRQVKLDRRSWFEPKYSDKGDNVLDVLQQPECQRLDTSPVLETSEQIDAAVSCPIVSTSGPTIAASEHINLSASCPVVEMSGPIDLFFNRVTSPTVIRIVWSAFRRLCSFFGWLKKAIKGVYVKIVDFIDSERTGEPTHKFASLAHLRRYTENNGEVFPREQAKGSLLLRFLLQVLFGRKRGQ</sequence>
<gene>
    <name evidence="1" type="ORF">E4U57_001814</name>
</gene>